<reference evidence="1 2" key="1">
    <citation type="submission" date="2017-09" db="EMBL/GenBank/DDBJ databases">
        <title>Reassesment of A. cryaerophilus.</title>
        <authorList>
            <person name="Perez-Cataluna A."/>
            <person name="Collado L."/>
            <person name="Salgado O."/>
            <person name="Lefinanco V."/>
            <person name="Figueras M.J."/>
        </authorList>
    </citation>
    <scope>NUCLEOTIDE SEQUENCE [LARGE SCALE GENOMIC DNA]</scope>
    <source>
        <strain evidence="1 2">LMG 10229</strain>
    </source>
</reference>
<evidence type="ECO:0000313" key="1">
    <source>
        <dbReference type="EMBL" id="PRM99445.1"/>
    </source>
</evidence>
<evidence type="ECO:0000313" key="2">
    <source>
        <dbReference type="Proteomes" id="UP000238811"/>
    </source>
</evidence>
<dbReference type="NCBIfam" id="TIGR03573">
    <property type="entry name" value="WbuX"/>
    <property type="match status" value="1"/>
</dbReference>
<gene>
    <name evidence="1" type="ORF">CJ668_10520</name>
</gene>
<dbReference type="Gene3D" id="3.40.50.620">
    <property type="entry name" value="HUPs"/>
    <property type="match status" value="1"/>
</dbReference>
<protein>
    <submittedName>
        <fullName evidence="1">N-acetyl sugar amidotransferase</fullName>
    </submittedName>
</protein>
<dbReference type="InterPro" id="IPR020022">
    <property type="entry name" value="N-acetyl_sugar_amidoTrfase"/>
</dbReference>
<proteinExistence type="predicted"/>
<dbReference type="SUPFAM" id="SSF52402">
    <property type="entry name" value="Adenine nucleotide alpha hydrolases-like"/>
    <property type="match status" value="1"/>
</dbReference>
<comment type="caution">
    <text evidence="1">The sequence shown here is derived from an EMBL/GenBank/DDBJ whole genome shotgun (WGS) entry which is preliminary data.</text>
</comment>
<organism evidence="1 2">
    <name type="scientific">Aliarcobacter cryaerophilus</name>
    <dbReference type="NCBI Taxonomy" id="28198"/>
    <lineage>
        <taxon>Bacteria</taxon>
        <taxon>Pseudomonadati</taxon>
        <taxon>Campylobacterota</taxon>
        <taxon>Epsilonproteobacteria</taxon>
        <taxon>Campylobacterales</taxon>
        <taxon>Arcobacteraceae</taxon>
        <taxon>Aliarcobacter</taxon>
    </lineage>
</organism>
<dbReference type="Proteomes" id="UP000238811">
    <property type="component" value="Unassembled WGS sequence"/>
</dbReference>
<dbReference type="EMBL" id="NXGD01000017">
    <property type="protein sequence ID" value="PRM99445.1"/>
    <property type="molecule type" value="Genomic_DNA"/>
</dbReference>
<dbReference type="GO" id="GO:0016740">
    <property type="term" value="F:transferase activity"/>
    <property type="evidence" value="ECO:0007669"/>
    <property type="project" value="UniProtKB-KW"/>
</dbReference>
<dbReference type="InterPro" id="IPR014729">
    <property type="entry name" value="Rossmann-like_a/b/a_fold"/>
</dbReference>
<name>A0A2S9TKR5_9BACT</name>
<keyword evidence="1" id="KW-0808">Transferase</keyword>
<accession>A0A2S9TKR5</accession>
<dbReference type="AlphaFoldDB" id="A0A2S9TKR5"/>
<sequence>MKYCVKCVMPSTRPGITFDENGVCAACQSYENRKNVDYKKRWQELESLCNKYRGMNGPNGYDCMIAVSGGKDSHFQTYIMKEKMGMNPLLVSVEDNFPMTKAGVHNLKNISEAFGCDLISMKPNIQAQKKIGKYTFEKYGKPTYFIDRYIYTYPLHMAVRFNTPLLVYGENIAYEYGGAGAIETYSSKDQINNGVGSGIPTKELLDIGIDQKSLNFFEPPHQEDIDKLDPIYLSYFLEWSSFDNYQIAKKYGFHDLTHEWIRTHHVEQFDQVDTPAYLVHSWMKYPKFGHASATDYSARMVRYGMLTREEAIQLVKKYDHDLDPRSVREFCQFFGYSEKEFWEIIDNNYNQDIFEQKTNGTWEMKNPIWKEKK</sequence>